<evidence type="ECO:0000256" key="7">
    <source>
        <dbReference type="PROSITE-ProRule" id="PRU00024"/>
    </source>
</evidence>
<evidence type="ECO:0000256" key="6">
    <source>
        <dbReference type="ARBA" id="ARBA00023242"/>
    </source>
</evidence>
<protein>
    <submittedName>
        <fullName evidence="11">Uncharacterized protein</fullName>
    </submittedName>
</protein>
<keyword evidence="3" id="KW-0479">Metal-binding</keyword>
<evidence type="ECO:0000256" key="1">
    <source>
        <dbReference type="ARBA" id="ARBA00004123"/>
    </source>
</evidence>
<dbReference type="InterPro" id="IPR010402">
    <property type="entry name" value="CCT_domain"/>
</dbReference>
<dbReference type="GO" id="GO:0008270">
    <property type="term" value="F:zinc ion binding"/>
    <property type="evidence" value="ECO:0007669"/>
    <property type="project" value="UniProtKB-KW"/>
</dbReference>
<evidence type="ECO:0000313" key="11">
    <source>
        <dbReference type="EMBL" id="GMN56718.1"/>
    </source>
</evidence>
<evidence type="ECO:0000256" key="3">
    <source>
        <dbReference type="ARBA" id="ARBA00022723"/>
    </source>
</evidence>
<organism evidence="11 12">
    <name type="scientific">Ficus carica</name>
    <name type="common">Common fig</name>
    <dbReference type="NCBI Taxonomy" id="3494"/>
    <lineage>
        <taxon>Eukaryota</taxon>
        <taxon>Viridiplantae</taxon>
        <taxon>Streptophyta</taxon>
        <taxon>Embryophyta</taxon>
        <taxon>Tracheophyta</taxon>
        <taxon>Spermatophyta</taxon>
        <taxon>Magnoliopsida</taxon>
        <taxon>eudicotyledons</taxon>
        <taxon>Gunneridae</taxon>
        <taxon>Pentapetalae</taxon>
        <taxon>rosids</taxon>
        <taxon>fabids</taxon>
        <taxon>Rosales</taxon>
        <taxon>Moraceae</taxon>
        <taxon>Ficeae</taxon>
        <taxon>Ficus</taxon>
    </lineage>
</organism>
<evidence type="ECO:0000259" key="10">
    <source>
        <dbReference type="PROSITE" id="PS51017"/>
    </source>
</evidence>
<evidence type="ECO:0000256" key="8">
    <source>
        <dbReference type="PROSITE-ProRule" id="PRU00357"/>
    </source>
</evidence>
<dbReference type="PROSITE" id="PS50119">
    <property type="entry name" value="ZF_BBOX"/>
    <property type="match status" value="1"/>
</dbReference>
<reference evidence="11" key="1">
    <citation type="submission" date="2023-07" db="EMBL/GenBank/DDBJ databases">
        <title>draft genome sequence of fig (Ficus carica).</title>
        <authorList>
            <person name="Takahashi T."/>
            <person name="Nishimura K."/>
        </authorList>
    </citation>
    <scope>NUCLEOTIDE SEQUENCE</scope>
</reference>
<dbReference type="CDD" id="cd19821">
    <property type="entry name" value="Bbox1_BBX-like"/>
    <property type="match status" value="1"/>
</dbReference>
<gene>
    <name evidence="11" type="ORF">TIFTF001_025826</name>
</gene>
<evidence type="ECO:0000256" key="2">
    <source>
        <dbReference type="ARBA" id="ARBA00010024"/>
    </source>
</evidence>
<evidence type="ECO:0000313" key="12">
    <source>
        <dbReference type="Proteomes" id="UP001187192"/>
    </source>
</evidence>
<dbReference type="EMBL" id="BTGU01000065">
    <property type="protein sequence ID" value="GMN56718.1"/>
    <property type="molecule type" value="Genomic_DNA"/>
</dbReference>
<name>A0AA88AKJ7_FICCA</name>
<dbReference type="PROSITE" id="PS51017">
    <property type="entry name" value="CCT"/>
    <property type="match status" value="1"/>
</dbReference>
<dbReference type="Pfam" id="PF00643">
    <property type="entry name" value="zf-B_box"/>
    <property type="match status" value="1"/>
</dbReference>
<dbReference type="PANTHER" id="PTHR31874:SF55">
    <property type="entry name" value="ZINC FINGER PROTEIN CONSTANS-LIKE 7"/>
    <property type="match status" value="1"/>
</dbReference>
<keyword evidence="4 7" id="KW-0863">Zinc-finger</keyword>
<dbReference type="InterPro" id="IPR000315">
    <property type="entry name" value="Znf_B-box"/>
</dbReference>
<comment type="caution">
    <text evidence="11">The sequence shown here is derived from an EMBL/GenBank/DDBJ whole genome shotgun (WGS) entry which is preliminary data.</text>
</comment>
<dbReference type="InterPro" id="IPR052453">
    <property type="entry name" value="CONSTANS-like_ZF"/>
</dbReference>
<keyword evidence="6 8" id="KW-0539">Nucleus</keyword>
<dbReference type="AlphaFoldDB" id="A0AA88AKJ7"/>
<comment type="subcellular location">
    <subcellularLocation>
        <location evidence="1 8">Nucleus</location>
    </subcellularLocation>
</comment>
<proteinExistence type="inferred from homology"/>
<sequence>MITEKKTVNAIGGKTARACDSCLRKRARWFCAADDAFLCQSCDTSVHSANQLASRHERVRLHTSSNKGAAVVLDDTEESSPAWHRGFTRKARTPRHNNKNMAAKQAQYNDVLEKLVNDRHDPLPFVPEMSNEDEYPIYDDENEAEQLLYRVPVFDPFATELCNPVIGHDNEKAETMKQDGSGMIISPTAEAEFDHHQIDGFLPSELELAEFAADVESLLSGGLEEDQSCTPHDIKELELEHSGCKEEVDFDIDIDVDVDVDDCINPTEQRVKVEEEETHVFQVEEDKLNPMVQTKKRDILLNLNHEAVIAAWASQGSPWTTGIRPDFNPDHGWPDCLDVSHTDVRLVNGDSSRGGLGLGLGLGQGGRGGSNSDGGREARVLRYREKRRTRLFSKKIRLR</sequence>
<dbReference type="Proteomes" id="UP001187192">
    <property type="component" value="Unassembled WGS sequence"/>
</dbReference>
<evidence type="ECO:0000259" key="9">
    <source>
        <dbReference type="PROSITE" id="PS50119"/>
    </source>
</evidence>
<evidence type="ECO:0000256" key="4">
    <source>
        <dbReference type="ARBA" id="ARBA00022771"/>
    </source>
</evidence>
<keyword evidence="12" id="KW-1185">Reference proteome</keyword>
<feature type="domain" description="CCT" evidence="10">
    <location>
        <begin position="376"/>
        <end position="399"/>
    </location>
</feature>
<feature type="domain" description="B box-type" evidence="9">
    <location>
        <begin position="14"/>
        <end position="61"/>
    </location>
</feature>
<dbReference type="GO" id="GO:0005634">
    <property type="term" value="C:nucleus"/>
    <property type="evidence" value="ECO:0007669"/>
    <property type="project" value="UniProtKB-SubCell"/>
</dbReference>
<dbReference type="SMART" id="SM00336">
    <property type="entry name" value="BBOX"/>
    <property type="match status" value="1"/>
</dbReference>
<accession>A0AA88AKJ7</accession>
<evidence type="ECO:0000256" key="5">
    <source>
        <dbReference type="ARBA" id="ARBA00022833"/>
    </source>
</evidence>
<keyword evidence="5" id="KW-0862">Zinc</keyword>
<dbReference type="InterPro" id="IPR049808">
    <property type="entry name" value="CONSTANS-like_Bbox1"/>
</dbReference>
<dbReference type="GO" id="GO:0006355">
    <property type="term" value="P:regulation of DNA-templated transcription"/>
    <property type="evidence" value="ECO:0007669"/>
    <property type="project" value="TreeGrafter"/>
</dbReference>
<comment type="similarity">
    <text evidence="2">Belongs to the CONSTANS family.</text>
</comment>
<dbReference type="PANTHER" id="PTHR31874">
    <property type="entry name" value="CCT MOTIF FAMILY PROTEIN, EXPRESSED"/>
    <property type="match status" value="1"/>
</dbReference>